<protein>
    <submittedName>
        <fullName evidence="3">Alpha beta hydrolase fold family protein</fullName>
    </submittedName>
</protein>
<dbReference type="Pfam" id="PF07859">
    <property type="entry name" value="Abhydrolase_3"/>
    <property type="match status" value="1"/>
</dbReference>
<dbReference type="SUPFAM" id="SSF53474">
    <property type="entry name" value="alpha/beta-Hydrolases"/>
    <property type="match status" value="1"/>
</dbReference>
<evidence type="ECO:0000259" key="2">
    <source>
        <dbReference type="Pfam" id="PF07859"/>
    </source>
</evidence>
<name>A0A0R1MGV7_9LACO</name>
<gene>
    <name evidence="3" type="ORF">FD46_GL001423</name>
</gene>
<keyword evidence="4" id="KW-1185">Reference proteome</keyword>
<dbReference type="RefSeq" id="WP_235805586.1">
    <property type="nucleotide sequence ID" value="NZ_AZEH01000039.1"/>
</dbReference>
<evidence type="ECO:0000313" key="3">
    <source>
        <dbReference type="EMBL" id="KRL04298.1"/>
    </source>
</evidence>
<reference evidence="3 4" key="1">
    <citation type="journal article" date="2015" name="Genome Announc.">
        <title>Expanding the biotechnology potential of lactobacilli through comparative genomics of 213 strains and associated genera.</title>
        <authorList>
            <person name="Sun Z."/>
            <person name="Harris H.M."/>
            <person name="McCann A."/>
            <person name="Guo C."/>
            <person name="Argimon S."/>
            <person name="Zhang W."/>
            <person name="Yang X."/>
            <person name="Jeffery I.B."/>
            <person name="Cooney J.C."/>
            <person name="Kagawa T.F."/>
            <person name="Liu W."/>
            <person name="Song Y."/>
            <person name="Salvetti E."/>
            <person name="Wrobel A."/>
            <person name="Rasinkangas P."/>
            <person name="Parkhill J."/>
            <person name="Rea M.C."/>
            <person name="O'Sullivan O."/>
            <person name="Ritari J."/>
            <person name="Douillard F.P."/>
            <person name="Paul Ross R."/>
            <person name="Yang R."/>
            <person name="Briner A.E."/>
            <person name="Felis G.E."/>
            <person name="de Vos W.M."/>
            <person name="Barrangou R."/>
            <person name="Klaenhammer T.R."/>
            <person name="Caufield P.W."/>
            <person name="Cui Y."/>
            <person name="Zhang H."/>
            <person name="O'Toole P.W."/>
        </authorList>
    </citation>
    <scope>NUCLEOTIDE SEQUENCE [LARGE SCALE GENOMIC DNA]</scope>
    <source>
        <strain evidence="3 4">DSM 19972</strain>
    </source>
</reference>
<dbReference type="Gene3D" id="3.40.50.1820">
    <property type="entry name" value="alpha/beta hydrolase"/>
    <property type="match status" value="1"/>
</dbReference>
<dbReference type="InterPro" id="IPR029058">
    <property type="entry name" value="AB_hydrolase_fold"/>
</dbReference>
<dbReference type="PATRIC" id="fig|1423777.3.peg.1470"/>
<dbReference type="InterPro" id="IPR050300">
    <property type="entry name" value="GDXG_lipolytic_enzyme"/>
</dbReference>
<evidence type="ECO:0000256" key="1">
    <source>
        <dbReference type="ARBA" id="ARBA00022801"/>
    </source>
</evidence>
<dbReference type="EMBL" id="AZEH01000039">
    <property type="protein sequence ID" value="KRL04298.1"/>
    <property type="molecule type" value="Genomic_DNA"/>
</dbReference>
<dbReference type="GO" id="GO:0016787">
    <property type="term" value="F:hydrolase activity"/>
    <property type="evidence" value="ECO:0007669"/>
    <property type="project" value="UniProtKB-KW"/>
</dbReference>
<dbReference type="InterPro" id="IPR013094">
    <property type="entry name" value="AB_hydrolase_3"/>
</dbReference>
<dbReference type="AlphaFoldDB" id="A0A0R1MGV7"/>
<evidence type="ECO:0000313" key="4">
    <source>
        <dbReference type="Proteomes" id="UP000051686"/>
    </source>
</evidence>
<feature type="domain" description="Alpha/beta hydrolase fold-3" evidence="2">
    <location>
        <begin position="85"/>
        <end position="295"/>
    </location>
</feature>
<dbReference type="PANTHER" id="PTHR48081:SF8">
    <property type="entry name" value="ALPHA_BETA HYDROLASE FOLD-3 DOMAIN-CONTAINING PROTEIN-RELATED"/>
    <property type="match status" value="1"/>
</dbReference>
<accession>A0A0R1MGV7</accession>
<dbReference type="PANTHER" id="PTHR48081">
    <property type="entry name" value="AB HYDROLASE SUPERFAMILY PROTEIN C4A8.06C"/>
    <property type="match status" value="1"/>
</dbReference>
<proteinExistence type="predicted"/>
<dbReference type="Proteomes" id="UP000051686">
    <property type="component" value="Unassembled WGS sequence"/>
</dbReference>
<dbReference type="STRING" id="1423777.FD46_GL001423"/>
<comment type="caution">
    <text evidence="3">The sequence shown here is derived from an EMBL/GenBank/DDBJ whole genome shotgun (WGS) entry which is preliminary data.</text>
</comment>
<organism evidence="3 4">
    <name type="scientific">Liquorilactobacillus oeni DSM 19972</name>
    <dbReference type="NCBI Taxonomy" id="1423777"/>
    <lineage>
        <taxon>Bacteria</taxon>
        <taxon>Bacillati</taxon>
        <taxon>Bacillota</taxon>
        <taxon>Bacilli</taxon>
        <taxon>Lactobacillales</taxon>
        <taxon>Lactobacillaceae</taxon>
        <taxon>Liquorilactobacillus</taxon>
    </lineage>
</organism>
<keyword evidence="1 3" id="KW-0378">Hydrolase</keyword>
<sequence>MVQLISLEEKARQLCEQRNNVFVPTTFGVKVIRERFELEQRTAVYLHDVYYQDTEIDVGSKAGGKIPVRIMYPRNLKVDEKVPILFYIHGGQFISGNVKTHDKLLRELVLRAHVAAVFVSYSLAPEVKAPIQLNQLQSVFEQLPELAVRYPFDLSRLLVGGDDVGGTFALSLALLQAKRIDVPRIYKMILFCPVTNENFDTNSYHQFAGGYDLTREQMKWSWQQYLGTEQGGKPSFLYSPLQASFEHLKQLPETLIVTAEADVVRDEAEALARKIRDAGGNVSQIRFQGIIHDFVVKNMLDQTNACRLAMNVAVDWIRRKSAIK</sequence>